<dbReference type="GO" id="GO:0046872">
    <property type="term" value="F:metal ion binding"/>
    <property type="evidence" value="ECO:0007669"/>
    <property type="project" value="InterPro"/>
</dbReference>
<keyword evidence="3 4" id="KW-0067">ATP-binding</keyword>
<evidence type="ECO:0000256" key="4">
    <source>
        <dbReference type="PROSITE-ProRule" id="PRU00409"/>
    </source>
</evidence>
<keyword evidence="7" id="KW-1185">Reference proteome</keyword>
<dbReference type="EMBL" id="LMVM01000037">
    <property type="protein sequence ID" value="PAV03648.1"/>
    <property type="molecule type" value="Genomic_DNA"/>
</dbReference>
<dbReference type="Proteomes" id="UP000217784">
    <property type="component" value="Unassembled WGS sequence"/>
</dbReference>
<accession>A0A2A2H2N1</accession>
<dbReference type="Pfam" id="PF02655">
    <property type="entry name" value="ATP-grasp_3"/>
    <property type="match status" value="1"/>
</dbReference>
<evidence type="ECO:0000313" key="6">
    <source>
        <dbReference type="EMBL" id="PAV03648.1"/>
    </source>
</evidence>
<name>A0A2A2H2N1_METBR</name>
<keyword evidence="1 6" id="KW-0436">Ligase</keyword>
<dbReference type="GO" id="GO:0005524">
    <property type="term" value="F:ATP binding"/>
    <property type="evidence" value="ECO:0007669"/>
    <property type="project" value="UniProtKB-UniRule"/>
</dbReference>
<gene>
    <name evidence="6" type="ORF">ASJ80_01375</name>
</gene>
<sequence>MKNILVVGTNSRPVACSAKKMGNTIYSVDYFCTSDLVKCSDYLRCILNQIPYESCGYYIERFDPELLETYANEVVDDVDCILCSAGAMPDKFPESKVIGNKKIAGIENKYNLYNLLKDKFNVPETFLVSSYAEAAQIVGSKDDKKFLVKPVFGAGGKGIKRFEETNENTNFNGMMLQEFIEGQNVSASVLSTGNEAKAIFTSRQILGEDGLGQPDEFAYCGNIVPFTDDVQVKKTAEDAIMELSLLGSNGVDMIHTGEDIYVIEVNPRFQGTFECAEEVLGINMVDAHVNACSGTIIEIPEPNKFAVKMVIFAKRRCIAGNLDFEGVYDIPERNVIIEKDEPAATVITSDESLEKAIYKAERLVERVYNELEPFPEKILARNVSV</sequence>
<dbReference type="GO" id="GO:0016874">
    <property type="term" value="F:ligase activity"/>
    <property type="evidence" value="ECO:0007669"/>
    <property type="project" value="UniProtKB-KW"/>
</dbReference>
<dbReference type="PANTHER" id="PTHR43055:SF1">
    <property type="entry name" value="FORMATE-DEPENDENT PHOSPHORIBOSYLGLYCINAMIDE FORMYLTRANSFERASE"/>
    <property type="match status" value="1"/>
</dbReference>
<evidence type="ECO:0000256" key="3">
    <source>
        <dbReference type="ARBA" id="ARBA00022840"/>
    </source>
</evidence>
<dbReference type="PROSITE" id="PS50975">
    <property type="entry name" value="ATP_GRASP"/>
    <property type="match status" value="1"/>
</dbReference>
<dbReference type="OrthoDB" id="11959at2157"/>
<dbReference type="InterPro" id="IPR016677">
    <property type="entry name" value="UCP016817_carboligase"/>
</dbReference>
<dbReference type="PIRSF" id="PIRSF016817">
    <property type="entry name" value="UCP016817_carboligase"/>
    <property type="match status" value="1"/>
</dbReference>
<keyword evidence="2 4" id="KW-0547">Nucleotide-binding</keyword>
<organism evidence="6 7">
    <name type="scientific">Methanobacterium bryantii</name>
    <dbReference type="NCBI Taxonomy" id="2161"/>
    <lineage>
        <taxon>Archaea</taxon>
        <taxon>Methanobacteriati</taxon>
        <taxon>Methanobacteriota</taxon>
        <taxon>Methanomada group</taxon>
        <taxon>Methanobacteria</taxon>
        <taxon>Methanobacteriales</taxon>
        <taxon>Methanobacteriaceae</taxon>
        <taxon>Methanobacterium</taxon>
    </lineage>
</organism>
<evidence type="ECO:0000256" key="1">
    <source>
        <dbReference type="ARBA" id="ARBA00022598"/>
    </source>
</evidence>
<protein>
    <submittedName>
        <fullName evidence="6">Carboxylate--amine ligase</fullName>
    </submittedName>
</protein>
<proteinExistence type="predicted"/>
<evidence type="ECO:0000259" key="5">
    <source>
        <dbReference type="PROSITE" id="PS50975"/>
    </source>
</evidence>
<comment type="caution">
    <text evidence="6">The sequence shown here is derived from an EMBL/GenBank/DDBJ whole genome shotgun (WGS) entry which is preliminary data.</text>
</comment>
<dbReference type="AlphaFoldDB" id="A0A2A2H2N1"/>
<reference evidence="6 7" key="1">
    <citation type="journal article" date="2017" name="BMC Genomics">
        <title>Genomic analysis of methanogenic archaea reveals a shift towards energy conservation.</title>
        <authorList>
            <person name="Gilmore S.P."/>
            <person name="Henske J.K."/>
            <person name="Sexton J.A."/>
            <person name="Solomon K.V."/>
            <person name="Seppala S."/>
            <person name="Yoo J.I."/>
            <person name="Huyett L.M."/>
            <person name="Pressman A."/>
            <person name="Cogan J.Z."/>
            <person name="Kivenson V."/>
            <person name="Peng X."/>
            <person name="Tan Y."/>
            <person name="Valentine D.L."/>
            <person name="O'Malley M.A."/>
        </authorList>
    </citation>
    <scope>NUCLEOTIDE SEQUENCE [LARGE SCALE GENOMIC DNA]</scope>
    <source>
        <strain evidence="6 7">M.o.H.</strain>
    </source>
</reference>
<dbReference type="InterPro" id="IPR003806">
    <property type="entry name" value="ATP-grasp_PylC-type"/>
</dbReference>
<feature type="domain" description="ATP-grasp" evidence="5">
    <location>
        <begin position="112"/>
        <end position="293"/>
    </location>
</feature>
<dbReference type="SUPFAM" id="SSF56059">
    <property type="entry name" value="Glutathione synthetase ATP-binding domain-like"/>
    <property type="match status" value="1"/>
</dbReference>
<evidence type="ECO:0000256" key="2">
    <source>
        <dbReference type="ARBA" id="ARBA00022741"/>
    </source>
</evidence>
<dbReference type="RefSeq" id="WP_069583879.1">
    <property type="nucleotide sequence ID" value="NZ_LMVM01000037.1"/>
</dbReference>
<dbReference type="InterPro" id="IPR011761">
    <property type="entry name" value="ATP-grasp"/>
</dbReference>
<dbReference type="Gene3D" id="3.30.470.20">
    <property type="entry name" value="ATP-grasp fold, B domain"/>
    <property type="match status" value="1"/>
</dbReference>
<dbReference type="GO" id="GO:0005829">
    <property type="term" value="C:cytosol"/>
    <property type="evidence" value="ECO:0007669"/>
    <property type="project" value="TreeGrafter"/>
</dbReference>
<evidence type="ECO:0000313" key="7">
    <source>
        <dbReference type="Proteomes" id="UP000217784"/>
    </source>
</evidence>
<dbReference type="PANTHER" id="PTHR43055">
    <property type="entry name" value="FORMATE-DEPENDENT PHOSPHORIBOSYLGLYCINAMIDE FORMYLTRANSFERASE"/>
    <property type="match status" value="1"/>
</dbReference>